<protein>
    <submittedName>
        <fullName evidence="2">Uncharacterized protein</fullName>
    </submittedName>
</protein>
<evidence type="ECO:0000313" key="2">
    <source>
        <dbReference type="EMBL" id="CAE0136249.1"/>
    </source>
</evidence>
<evidence type="ECO:0000256" key="1">
    <source>
        <dbReference type="SAM" id="MobiDB-lite"/>
    </source>
</evidence>
<feature type="region of interest" description="Disordered" evidence="1">
    <location>
        <begin position="283"/>
        <end position="325"/>
    </location>
</feature>
<organism evidence="2">
    <name type="scientific">Haptolina ericina</name>
    <dbReference type="NCBI Taxonomy" id="156174"/>
    <lineage>
        <taxon>Eukaryota</taxon>
        <taxon>Haptista</taxon>
        <taxon>Haptophyta</taxon>
        <taxon>Prymnesiophyceae</taxon>
        <taxon>Prymnesiales</taxon>
        <taxon>Prymnesiaceae</taxon>
        <taxon>Haptolina</taxon>
    </lineage>
</organism>
<sequence length="325" mass="35366">MPTMAEPQCTVEVRFVGGDQVEASDLARLLFVDDDFREHLQTKLAVGMSTLLPSPVGRLWHVRSELTKQLLHSFTATPGLSAVEVRGPSLPKADPPPSLKVRLADFEASFRAKHGRAITPADGPSLPKEVLAMYREYAESLRMTPEQTKEAVAKLEARETARAAAKVRAEAAAVERARRRTEWEAGKEGAWAAAKSEARDRRSELVADERVLTGASSWVKAEAPTPPPMTKEAYLQRARDKLGIQSTVEEEVAEAEAMEAADWAKAGGSLADAMAQEEAWLRKEGKAEVERDEGVVETARERSENVAKGSAGEERMLPAQAVGAS</sequence>
<dbReference type="AlphaFoldDB" id="A0A7S3BII5"/>
<name>A0A7S3BII5_9EUKA</name>
<gene>
    <name evidence="2" type="ORF">HERI1096_LOCUS31143</name>
</gene>
<proteinExistence type="predicted"/>
<reference evidence="2" key="1">
    <citation type="submission" date="2021-01" db="EMBL/GenBank/DDBJ databases">
        <authorList>
            <person name="Corre E."/>
            <person name="Pelletier E."/>
            <person name="Niang G."/>
            <person name="Scheremetjew M."/>
            <person name="Finn R."/>
            <person name="Kale V."/>
            <person name="Holt S."/>
            <person name="Cochrane G."/>
            <person name="Meng A."/>
            <person name="Brown T."/>
            <person name="Cohen L."/>
        </authorList>
    </citation>
    <scope>NUCLEOTIDE SEQUENCE</scope>
    <source>
        <strain evidence="2">CCMP281</strain>
    </source>
</reference>
<feature type="compositionally biased region" description="Basic and acidic residues" evidence="1">
    <location>
        <begin position="283"/>
        <end position="316"/>
    </location>
</feature>
<dbReference type="EMBL" id="HBHX01056466">
    <property type="protein sequence ID" value="CAE0136249.1"/>
    <property type="molecule type" value="Transcribed_RNA"/>
</dbReference>
<accession>A0A7S3BII5</accession>